<keyword evidence="2" id="KW-0812">Transmembrane</keyword>
<organism evidence="3">
    <name type="scientific">Alexandrium andersonii</name>
    <dbReference type="NCBI Taxonomy" id="327968"/>
    <lineage>
        <taxon>Eukaryota</taxon>
        <taxon>Sar</taxon>
        <taxon>Alveolata</taxon>
        <taxon>Dinophyceae</taxon>
        <taxon>Gonyaulacales</taxon>
        <taxon>Pyrocystaceae</taxon>
        <taxon>Alexandrium</taxon>
    </lineage>
</organism>
<dbReference type="AlphaFoldDB" id="A0A7S2I6B8"/>
<feature type="region of interest" description="Disordered" evidence="1">
    <location>
        <begin position="279"/>
        <end position="304"/>
    </location>
</feature>
<proteinExistence type="predicted"/>
<feature type="transmembrane region" description="Helical" evidence="2">
    <location>
        <begin position="443"/>
        <end position="464"/>
    </location>
</feature>
<feature type="transmembrane region" description="Helical" evidence="2">
    <location>
        <begin position="606"/>
        <end position="638"/>
    </location>
</feature>
<feature type="compositionally biased region" description="Basic and acidic residues" evidence="1">
    <location>
        <begin position="282"/>
        <end position="291"/>
    </location>
</feature>
<protein>
    <recommendedName>
        <fullName evidence="4">CSC1/OSCA1-like cytosolic domain-containing protein</fullName>
    </recommendedName>
</protein>
<feature type="transmembrane region" description="Helical" evidence="2">
    <location>
        <begin position="658"/>
        <end position="681"/>
    </location>
</feature>
<evidence type="ECO:0000313" key="3">
    <source>
        <dbReference type="EMBL" id="CAD9509742.1"/>
    </source>
</evidence>
<keyword evidence="2" id="KW-1133">Transmembrane helix</keyword>
<name>A0A7S2I6B8_9DINO</name>
<feature type="region of interest" description="Disordered" evidence="1">
    <location>
        <begin position="1"/>
        <end position="27"/>
    </location>
</feature>
<feature type="transmembrane region" description="Helical" evidence="2">
    <location>
        <begin position="401"/>
        <end position="423"/>
    </location>
</feature>
<sequence length="794" mass="89062">MRFRERCKLHQVSKTGSSHRMSASKQRVPSIIVEPPHEPGETPRERGHTLLTPTAAGVGTPQSTGSFSARLSRTLQLFSPRRSTSFGTTSPRQSMQQWPINTNLLTEDVAGVGSTLFFNFQASVMLWGMTILLAWLLLAVLTDTDLLTLGLTSVKTPRDYCIVVRWGYNMQQRLSRMKEVFIFGVYIFSFCASLHLSVRSRRLFVELDDCLTTMKDFAAVCSGLPPLEGSQTWEDILRDQIQEVTGQEVVGVSICWDYSSCQDSLMAELHRIQRQIAHGRAVSKEPPREEVALEGAQSNATASPQGCLGRWLHKQESSLLNKLIEVDTPPPADVSAALNDLRSTNKAFVVFRTEGGRDAAVNCLEDQGFEFERSQVKMDSVSFEPASTLFHNMHFSHKQRVYRVLMGIGVIVLALMIWSGAFYLPYAHYMLTFTSDQGSEPGVMYSITFSLVVIIGNQIMYFVCRAVALRAGFQVQGELETCYMVLYSIAIVFNVIVDLVVAYQMAYISMIRSGVRTHDGKLLYQVETGKEVFESYIMQKDLGGKLFSYFFPATCLLPFLFEPVMLYFLPLRAMTALVRRHPEISRIQAEDLFRASPMDLGRYADILVNVFLAVLVFLFPGGYTVLTFGALVLSHAYIYCYDHWRVLRAVPSFCVSSFILSNWSSGLLSVPCGILLATCVFKTNCNPGFPCAEDKALYLRCAAAFVIHIALHLLLLAYVVPVFGNAHCTASKSTYEECSQKCAQSWFTMNPVHCLRSKYIYEHDPPCDFCTTGKEHLLRRNKAIGQHFEAQAGD</sequence>
<feature type="compositionally biased region" description="Polar residues" evidence="1">
    <location>
        <begin position="12"/>
        <end position="27"/>
    </location>
</feature>
<feature type="transmembrane region" description="Helical" evidence="2">
    <location>
        <begin position="124"/>
        <end position="142"/>
    </location>
</feature>
<gene>
    <name evidence="3" type="ORF">AAND1436_LOCUS38987</name>
</gene>
<evidence type="ECO:0000256" key="2">
    <source>
        <dbReference type="SAM" id="Phobius"/>
    </source>
</evidence>
<feature type="transmembrane region" description="Helical" evidence="2">
    <location>
        <begin position="546"/>
        <end position="569"/>
    </location>
</feature>
<accession>A0A7S2I6B8</accession>
<feature type="transmembrane region" description="Helical" evidence="2">
    <location>
        <begin position="702"/>
        <end position="724"/>
    </location>
</feature>
<evidence type="ECO:0008006" key="4">
    <source>
        <dbReference type="Google" id="ProtNLM"/>
    </source>
</evidence>
<feature type="transmembrane region" description="Helical" evidence="2">
    <location>
        <begin position="180"/>
        <end position="198"/>
    </location>
</feature>
<reference evidence="3" key="1">
    <citation type="submission" date="2021-01" db="EMBL/GenBank/DDBJ databases">
        <authorList>
            <person name="Corre E."/>
            <person name="Pelletier E."/>
            <person name="Niang G."/>
            <person name="Scheremetjew M."/>
            <person name="Finn R."/>
            <person name="Kale V."/>
            <person name="Holt S."/>
            <person name="Cochrane G."/>
            <person name="Meng A."/>
            <person name="Brown T."/>
            <person name="Cohen L."/>
        </authorList>
    </citation>
    <scope>NUCLEOTIDE SEQUENCE</scope>
    <source>
        <strain evidence="3">CCMP2222</strain>
    </source>
</reference>
<keyword evidence="2" id="KW-0472">Membrane</keyword>
<dbReference type="EMBL" id="HBGQ01081592">
    <property type="protein sequence ID" value="CAD9509742.1"/>
    <property type="molecule type" value="Transcribed_RNA"/>
</dbReference>
<evidence type="ECO:0000256" key="1">
    <source>
        <dbReference type="SAM" id="MobiDB-lite"/>
    </source>
</evidence>
<feature type="transmembrane region" description="Helical" evidence="2">
    <location>
        <begin position="485"/>
        <end position="506"/>
    </location>
</feature>